<protein>
    <submittedName>
        <fullName evidence="8">RDD family protein</fullName>
    </submittedName>
</protein>
<feature type="transmembrane region" description="Helical" evidence="6">
    <location>
        <begin position="50"/>
        <end position="74"/>
    </location>
</feature>
<proteinExistence type="predicted"/>
<keyword evidence="4 6" id="KW-1133">Transmembrane helix</keyword>
<evidence type="ECO:0000313" key="9">
    <source>
        <dbReference type="Proteomes" id="UP000285575"/>
    </source>
</evidence>
<dbReference type="EMBL" id="SACR01000004">
    <property type="protein sequence ID" value="RVU45422.1"/>
    <property type="molecule type" value="Genomic_DNA"/>
</dbReference>
<keyword evidence="3 6" id="KW-0812">Transmembrane</keyword>
<evidence type="ECO:0000313" key="8">
    <source>
        <dbReference type="EMBL" id="RVU45422.1"/>
    </source>
</evidence>
<dbReference type="OrthoDB" id="5298807at2"/>
<evidence type="ECO:0000256" key="4">
    <source>
        <dbReference type="ARBA" id="ARBA00022989"/>
    </source>
</evidence>
<feature type="transmembrane region" description="Helical" evidence="6">
    <location>
        <begin position="106"/>
        <end position="124"/>
    </location>
</feature>
<dbReference type="InterPro" id="IPR010432">
    <property type="entry name" value="RDD"/>
</dbReference>
<reference evidence="8 9" key="1">
    <citation type="submission" date="2019-01" db="EMBL/GenBank/DDBJ databases">
        <authorList>
            <person name="Chen W.-M."/>
        </authorList>
    </citation>
    <scope>NUCLEOTIDE SEQUENCE [LARGE SCALE GENOMIC DNA]</scope>
    <source>
        <strain evidence="8 9">KYPY4</strain>
    </source>
</reference>
<feature type="transmembrane region" description="Helical" evidence="6">
    <location>
        <begin position="23"/>
        <end position="44"/>
    </location>
</feature>
<evidence type="ECO:0000256" key="1">
    <source>
        <dbReference type="ARBA" id="ARBA00004651"/>
    </source>
</evidence>
<keyword evidence="2" id="KW-1003">Cell membrane</keyword>
<feature type="domain" description="RDD" evidence="7">
    <location>
        <begin position="14"/>
        <end position="160"/>
    </location>
</feature>
<dbReference type="PANTHER" id="PTHR36115:SF10">
    <property type="entry name" value="RDD DOMAIN-CONTAINING PROTEIN"/>
    <property type="match status" value="1"/>
</dbReference>
<dbReference type="InterPro" id="IPR051791">
    <property type="entry name" value="Pra-immunoreactive"/>
</dbReference>
<name>A0A437RFC0_9BURK</name>
<gene>
    <name evidence="8" type="ORF">EOE66_14960</name>
</gene>
<dbReference type="Pfam" id="PF06271">
    <property type="entry name" value="RDD"/>
    <property type="match status" value="1"/>
</dbReference>
<evidence type="ECO:0000256" key="5">
    <source>
        <dbReference type="ARBA" id="ARBA00023136"/>
    </source>
</evidence>
<dbReference type="GO" id="GO:0005886">
    <property type="term" value="C:plasma membrane"/>
    <property type="evidence" value="ECO:0007669"/>
    <property type="project" value="UniProtKB-SubCell"/>
</dbReference>
<accession>A0A437RFC0</accession>
<evidence type="ECO:0000259" key="7">
    <source>
        <dbReference type="Pfam" id="PF06271"/>
    </source>
</evidence>
<comment type="subcellular location">
    <subcellularLocation>
        <location evidence="1">Cell membrane</location>
        <topology evidence="1">Multi-pass membrane protein</topology>
    </subcellularLocation>
</comment>
<evidence type="ECO:0000256" key="3">
    <source>
        <dbReference type="ARBA" id="ARBA00022692"/>
    </source>
</evidence>
<comment type="caution">
    <text evidence="8">The sequence shown here is derived from an EMBL/GenBank/DDBJ whole genome shotgun (WGS) entry which is preliminary data.</text>
</comment>
<sequence length="183" mass="20436">MNFPEVPPADTPAPRLRQRMACFLYEGVLLFGVVMIAGLFYGIVTRQTHALVGTAGLRAFLFAVLGVYFVYFWWRSGQTLAMQTWHIRLVTRDGQPVRPLRALCRYLLAWLWFLPALAAVWLSGLTGSGVTFGALSAGVIAYAGLVWLHPQRQFFHDAVCGTRLISWKLPPRKARGKTTAPNS</sequence>
<keyword evidence="9" id="KW-1185">Reference proteome</keyword>
<dbReference type="AlphaFoldDB" id="A0A437RFC0"/>
<dbReference type="PANTHER" id="PTHR36115">
    <property type="entry name" value="PROLINE-RICH ANTIGEN HOMOLOG-RELATED"/>
    <property type="match status" value="1"/>
</dbReference>
<keyword evidence="5 6" id="KW-0472">Membrane</keyword>
<feature type="transmembrane region" description="Helical" evidence="6">
    <location>
        <begin position="130"/>
        <end position="148"/>
    </location>
</feature>
<evidence type="ECO:0000256" key="6">
    <source>
        <dbReference type="SAM" id="Phobius"/>
    </source>
</evidence>
<evidence type="ECO:0000256" key="2">
    <source>
        <dbReference type="ARBA" id="ARBA00022475"/>
    </source>
</evidence>
<organism evidence="8 9">
    <name type="scientific">Rubrivivax rivuli</name>
    <dbReference type="NCBI Taxonomy" id="1862385"/>
    <lineage>
        <taxon>Bacteria</taxon>
        <taxon>Pseudomonadati</taxon>
        <taxon>Pseudomonadota</taxon>
        <taxon>Betaproteobacteria</taxon>
        <taxon>Burkholderiales</taxon>
        <taxon>Sphaerotilaceae</taxon>
        <taxon>Rubrivivax</taxon>
    </lineage>
</organism>
<dbReference type="RefSeq" id="WP_128229515.1">
    <property type="nucleotide sequence ID" value="NZ_SACR01000004.1"/>
</dbReference>
<dbReference type="Proteomes" id="UP000285575">
    <property type="component" value="Unassembled WGS sequence"/>
</dbReference>